<dbReference type="EMBL" id="KN835247">
    <property type="protein sequence ID" value="KIK42125.1"/>
    <property type="molecule type" value="Genomic_DNA"/>
</dbReference>
<sequence length="305" mass="33682">MSFNLEDLEAPIMRILTAPGVDLSTISAKGVRQKLLEDTALGLTARGLKERRTEVDAMISSIYEDVSRQAQTDESKRKREEEIDAGTEQEEATEEQDDQDDAAEEQDAEASEEDDVKPPTKKKKGAAKSVEEADAELARKLASQLNSRSRRGTSNGASATPKKRKTKKSAAVVDSGAEDEDEDEEKPKKKRGGGARGGFAKEYILSESLSVVVGVDKLSRPQVVKRLWEYIRGHELQNPSNRREIMCDDNMRAVFGTEKVDMFRMNKVLGRYAFTCPVTTLGRGILSRRVVSFTVVTGVSGTHNL</sequence>
<accession>A0A0C9ZWE3</accession>
<evidence type="ECO:0000313" key="4">
    <source>
        <dbReference type="Proteomes" id="UP000054485"/>
    </source>
</evidence>
<feature type="domain" description="DM2" evidence="2">
    <location>
        <begin position="198"/>
        <end position="275"/>
    </location>
</feature>
<protein>
    <recommendedName>
        <fullName evidence="2">DM2 domain-containing protein</fullName>
    </recommendedName>
</protein>
<dbReference type="InParanoid" id="A0A0C9ZWE3"/>
<dbReference type="PANTHER" id="PTHR13844">
    <property type="entry name" value="SWI/SNF-RELATED MATRIX-ASSOCIATED ACTIN-DEPENDENT REGULATOR OF CHROMATIN SUBFAMILY D"/>
    <property type="match status" value="1"/>
</dbReference>
<dbReference type="InterPro" id="IPR003121">
    <property type="entry name" value="SWIB_MDM2_domain"/>
</dbReference>
<dbReference type="SUPFAM" id="SSF47592">
    <property type="entry name" value="SWIB/MDM2 domain"/>
    <property type="match status" value="1"/>
</dbReference>
<dbReference type="HOGENOM" id="CLU_046065_1_1_1"/>
<dbReference type="Pfam" id="PF02201">
    <property type="entry name" value="SWIB"/>
    <property type="match status" value="1"/>
</dbReference>
<gene>
    <name evidence="3" type="ORF">CY34DRAFT_161129</name>
</gene>
<dbReference type="Gene3D" id="1.10.245.10">
    <property type="entry name" value="SWIB/MDM2 domain"/>
    <property type="match status" value="1"/>
</dbReference>
<dbReference type="AlphaFoldDB" id="A0A0C9ZWE3"/>
<dbReference type="SMART" id="SM00151">
    <property type="entry name" value="SWIB"/>
    <property type="match status" value="1"/>
</dbReference>
<reference evidence="3 4" key="1">
    <citation type="submission" date="2014-04" db="EMBL/GenBank/DDBJ databases">
        <authorList>
            <consortium name="DOE Joint Genome Institute"/>
            <person name="Kuo A."/>
            <person name="Ruytinx J."/>
            <person name="Rineau F."/>
            <person name="Colpaert J."/>
            <person name="Kohler A."/>
            <person name="Nagy L.G."/>
            <person name="Floudas D."/>
            <person name="Copeland A."/>
            <person name="Barry K.W."/>
            <person name="Cichocki N."/>
            <person name="Veneault-Fourrey C."/>
            <person name="LaButti K."/>
            <person name="Lindquist E.A."/>
            <person name="Lipzen A."/>
            <person name="Lundell T."/>
            <person name="Morin E."/>
            <person name="Murat C."/>
            <person name="Sun H."/>
            <person name="Tunlid A."/>
            <person name="Henrissat B."/>
            <person name="Grigoriev I.V."/>
            <person name="Hibbett D.S."/>
            <person name="Martin F."/>
            <person name="Nordberg H.P."/>
            <person name="Cantor M.N."/>
            <person name="Hua S.X."/>
        </authorList>
    </citation>
    <scope>NUCLEOTIDE SEQUENCE [LARGE SCALE GENOMIC DNA]</scope>
    <source>
        <strain evidence="3 4">UH-Slu-Lm8-n1</strain>
    </source>
</reference>
<keyword evidence="4" id="KW-1185">Reference proteome</keyword>
<dbReference type="CDD" id="cd10567">
    <property type="entry name" value="SWIB-MDM2_like"/>
    <property type="match status" value="1"/>
</dbReference>
<organism evidence="3 4">
    <name type="scientific">Suillus luteus UH-Slu-Lm8-n1</name>
    <dbReference type="NCBI Taxonomy" id="930992"/>
    <lineage>
        <taxon>Eukaryota</taxon>
        <taxon>Fungi</taxon>
        <taxon>Dikarya</taxon>
        <taxon>Basidiomycota</taxon>
        <taxon>Agaricomycotina</taxon>
        <taxon>Agaricomycetes</taxon>
        <taxon>Agaricomycetidae</taxon>
        <taxon>Boletales</taxon>
        <taxon>Suillineae</taxon>
        <taxon>Suillaceae</taxon>
        <taxon>Suillus</taxon>
    </lineage>
</organism>
<proteinExistence type="predicted"/>
<dbReference type="STRING" id="930992.A0A0C9ZWE3"/>
<evidence type="ECO:0000313" key="3">
    <source>
        <dbReference type="EMBL" id="KIK42125.1"/>
    </source>
</evidence>
<dbReference type="OrthoDB" id="10251073at2759"/>
<dbReference type="Proteomes" id="UP000054485">
    <property type="component" value="Unassembled WGS sequence"/>
</dbReference>
<evidence type="ECO:0000256" key="1">
    <source>
        <dbReference type="SAM" id="MobiDB-lite"/>
    </source>
</evidence>
<reference evidence="4" key="2">
    <citation type="submission" date="2015-01" db="EMBL/GenBank/DDBJ databases">
        <title>Evolutionary Origins and Diversification of the Mycorrhizal Mutualists.</title>
        <authorList>
            <consortium name="DOE Joint Genome Institute"/>
            <consortium name="Mycorrhizal Genomics Consortium"/>
            <person name="Kohler A."/>
            <person name="Kuo A."/>
            <person name="Nagy L.G."/>
            <person name="Floudas D."/>
            <person name="Copeland A."/>
            <person name="Barry K.W."/>
            <person name="Cichocki N."/>
            <person name="Veneault-Fourrey C."/>
            <person name="LaButti K."/>
            <person name="Lindquist E.A."/>
            <person name="Lipzen A."/>
            <person name="Lundell T."/>
            <person name="Morin E."/>
            <person name="Murat C."/>
            <person name="Riley R."/>
            <person name="Ohm R."/>
            <person name="Sun H."/>
            <person name="Tunlid A."/>
            <person name="Henrissat B."/>
            <person name="Grigoriev I.V."/>
            <person name="Hibbett D.S."/>
            <person name="Martin F."/>
        </authorList>
    </citation>
    <scope>NUCLEOTIDE SEQUENCE [LARGE SCALE GENOMIC DNA]</scope>
    <source>
        <strain evidence="4">UH-Slu-Lm8-n1</strain>
    </source>
</reference>
<evidence type="ECO:0000259" key="2">
    <source>
        <dbReference type="PROSITE" id="PS51925"/>
    </source>
</evidence>
<feature type="compositionally biased region" description="Acidic residues" evidence="1">
    <location>
        <begin position="82"/>
        <end position="115"/>
    </location>
</feature>
<dbReference type="PROSITE" id="PS51925">
    <property type="entry name" value="SWIB_MDM2"/>
    <property type="match status" value="1"/>
</dbReference>
<dbReference type="InterPro" id="IPR036885">
    <property type="entry name" value="SWIB_MDM2_dom_sf"/>
</dbReference>
<feature type="region of interest" description="Disordered" evidence="1">
    <location>
        <begin position="66"/>
        <end position="196"/>
    </location>
</feature>
<name>A0A0C9ZWE3_9AGAM</name>
<feature type="compositionally biased region" description="Basic and acidic residues" evidence="1">
    <location>
        <begin position="66"/>
        <end position="81"/>
    </location>
</feature>
<dbReference type="InterPro" id="IPR019835">
    <property type="entry name" value="SWIB_domain"/>
</dbReference>
<feature type="compositionally biased region" description="Polar residues" evidence="1">
    <location>
        <begin position="143"/>
        <end position="158"/>
    </location>
</feature>